<dbReference type="PROSITE" id="PS50081">
    <property type="entry name" value="ZF_DAG_PE_2"/>
    <property type="match status" value="1"/>
</dbReference>
<dbReference type="GO" id="GO:0046872">
    <property type="term" value="F:metal ion binding"/>
    <property type="evidence" value="ECO:0007669"/>
    <property type="project" value="UniProtKB-KW"/>
</dbReference>
<feature type="coiled-coil region" evidence="3">
    <location>
        <begin position="1153"/>
        <end position="1180"/>
    </location>
</feature>
<dbReference type="PANTHER" id="PTHR37402">
    <property type="entry name" value="GRAM DOMAIN-CONTAINING PROTEIN 4"/>
    <property type="match status" value="1"/>
</dbReference>
<evidence type="ECO:0000256" key="2">
    <source>
        <dbReference type="ARBA" id="ARBA00022833"/>
    </source>
</evidence>
<dbReference type="SMART" id="SM00239">
    <property type="entry name" value="C2"/>
    <property type="match status" value="2"/>
</dbReference>
<reference evidence="7" key="1">
    <citation type="submission" date="2019-03" db="EMBL/GenBank/DDBJ databases">
        <title>Long read genome sequence of the mycoparasitic Pythium oligandrum ATCC 38472 isolated from sugarbeet rhizosphere.</title>
        <authorList>
            <person name="Gaulin E."/>
        </authorList>
    </citation>
    <scope>NUCLEOTIDE SEQUENCE</scope>
    <source>
        <strain evidence="7">ATCC 38472_TT</strain>
    </source>
</reference>
<dbReference type="InterPro" id="IPR035892">
    <property type="entry name" value="C2_domain_sf"/>
</dbReference>
<dbReference type="EMBL" id="SPLM01000111">
    <property type="protein sequence ID" value="TMW58695.1"/>
    <property type="molecule type" value="Genomic_DNA"/>
</dbReference>
<protein>
    <recommendedName>
        <fullName evidence="9">C2 domain-containing protein</fullName>
    </recommendedName>
</protein>
<keyword evidence="8" id="KW-1185">Reference proteome</keyword>
<keyword evidence="1" id="KW-0479">Metal-binding</keyword>
<dbReference type="Gene3D" id="2.60.40.150">
    <property type="entry name" value="C2 domain"/>
    <property type="match status" value="2"/>
</dbReference>
<dbReference type="Pfam" id="PF00168">
    <property type="entry name" value="C2"/>
    <property type="match status" value="2"/>
</dbReference>
<evidence type="ECO:0000313" key="7">
    <source>
        <dbReference type="EMBL" id="TMW58695.1"/>
    </source>
</evidence>
<dbReference type="Gene3D" id="3.30.60.20">
    <property type="match status" value="1"/>
</dbReference>
<comment type="caution">
    <text evidence="7">The sequence shown here is derived from an EMBL/GenBank/DDBJ whole genome shotgun (WGS) entry which is preliminary data.</text>
</comment>
<feature type="region of interest" description="Disordered" evidence="4">
    <location>
        <begin position="900"/>
        <end position="927"/>
    </location>
</feature>
<dbReference type="SUPFAM" id="SSF57889">
    <property type="entry name" value="Cysteine-rich domain"/>
    <property type="match status" value="1"/>
</dbReference>
<dbReference type="SUPFAM" id="SSF49562">
    <property type="entry name" value="C2 domain (Calcium/lipid-binding domain, CaLB)"/>
    <property type="match status" value="2"/>
</dbReference>
<evidence type="ECO:0000313" key="8">
    <source>
        <dbReference type="Proteomes" id="UP000794436"/>
    </source>
</evidence>
<evidence type="ECO:0000259" key="6">
    <source>
        <dbReference type="PROSITE" id="PS50081"/>
    </source>
</evidence>
<evidence type="ECO:0000256" key="1">
    <source>
        <dbReference type="ARBA" id="ARBA00022723"/>
    </source>
</evidence>
<feature type="domain" description="Phorbol-ester/DAG-type" evidence="6">
    <location>
        <begin position="423"/>
        <end position="479"/>
    </location>
</feature>
<accession>A0A8K1FCT8</accession>
<dbReference type="PROSITE" id="PS50004">
    <property type="entry name" value="C2"/>
    <property type="match status" value="1"/>
</dbReference>
<dbReference type="InterPro" id="IPR002219">
    <property type="entry name" value="PKC_DAG/PE"/>
</dbReference>
<evidence type="ECO:0000256" key="3">
    <source>
        <dbReference type="SAM" id="Coils"/>
    </source>
</evidence>
<evidence type="ECO:0000256" key="4">
    <source>
        <dbReference type="SAM" id="MobiDB-lite"/>
    </source>
</evidence>
<dbReference type="CDD" id="cd00029">
    <property type="entry name" value="C1"/>
    <property type="match status" value="1"/>
</dbReference>
<organism evidence="7 8">
    <name type="scientific">Pythium oligandrum</name>
    <name type="common">Mycoparasitic fungus</name>
    <dbReference type="NCBI Taxonomy" id="41045"/>
    <lineage>
        <taxon>Eukaryota</taxon>
        <taxon>Sar</taxon>
        <taxon>Stramenopiles</taxon>
        <taxon>Oomycota</taxon>
        <taxon>Peronosporomycetes</taxon>
        <taxon>Pythiales</taxon>
        <taxon>Pythiaceae</taxon>
        <taxon>Pythium</taxon>
    </lineage>
</organism>
<evidence type="ECO:0000259" key="5">
    <source>
        <dbReference type="PROSITE" id="PS50004"/>
    </source>
</evidence>
<dbReference type="CDD" id="cd00030">
    <property type="entry name" value="C2"/>
    <property type="match status" value="1"/>
</dbReference>
<dbReference type="SMART" id="SM00109">
    <property type="entry name" value="C1"/>
    <property type="match status" value="1"/>
</dbReference>
<gene>
    <name evidence="7" type="ORF">Poli38472_010254</name>
</gene>
<dbReference type="PANTHER" id="PTHR37402:SF1">
    <property type="entry name" value="GRAM DOMAIN-CONTAINING PROTEIN 4"/>
    <property type="match status" value="1"/>
</dbReference>
<dbReference type="GO" id="GO:0034164">
    <property type="term" value="P:negative regulation of toll-like receptor 9 signaling pathway"/>
    <property type="evidence" value="ECO:0007669"/>
    <property type="project" value="TreeGrafter"/>
</dbReference>
<proteinExistence type="predicted"/>
<feature type="domain" description="C2" evidence="5">
    <location>
        <begin position="258"/>
        <end position="382"/>
    </location>
</feature>
<keyword evidence="3" id="KW-0175">Coiled coil</keyword>
<sequence>MFVLGRHLAPSNGAERLRRNERIFMELRQRVRAFGRSKSEDPQIISFWLCEGLKKRHVRGAKNESLSNLLRDWEMTETAENQELYFLNESTGMVVPRNDEIGRYVNEKDVVRMCESDEIEKLLEKFATRDADAAAEMSGNKNHTPLGAAISKLKRIGATNPTIKMIQKSFEDRQHHDEEAELLERFPEIDPVFESGEVEVVPDGDPRKCDVCDVSWPDEAGAHMFQHKRLNAVTHQGCAQFASDVLAHHPEITTREALIGSSNLSLLNRPGTFHVTVHRAMDLPGAQLLGTQAPYAKLSLLPWKEPIQTKPVENGGRNPLWKSMHDNMMTFSHMYNSSITPIPLLEVEIWNSNYLSDDLIACTLLDMTPLLRYPNVEIKRWFTLSSRVQAPIMLIQGHNSGQPRVLISIKFVPHEGKLAAGNDHKFRVHHLKSVGLAIPMCAVCDRVIVNVLKNVWGYRCEHCKIDVHKGCIMKAMTKCECKRSRSNSVDSVSDSSTQDDEKPVPTVVHRGLSYKLLNDEVTNEVGKLYVKFDGLHLCTKQCHAETNLHARNIFEGDTYCRLTIDNTVYETSPVLKSADPMYMEQVCFNVRRRNAVFKIEVIDFTNDTCIAEVKSTLFELLQKDSDDFIHTNALLEKIRTPLKRLNLEEARNSDITEELATLREEHRYGLSPPLEKKSTNGKKIGFALVQLGYFESKRDLFRSHLDEELHIQNNEDKDVSVESLKVTIDRFGRAIKTFQWVDAEYTDIIAWKNKKKSTVCFVLFVASCIWVDLEYAGAYILSGVAVYMLYQLRRRLEGEFEKRWIGYMDYDQAQTDRLKLHRPIAELFVAVNEAKLTETTDRLLKESQAELREIATTKPTYYVRIKYLPNDKQRSNDTLFIPSPYSEAIVGWTHPVDKSRNPVWRNPPPVTTSDGESSHPLAPPVQKQKKDYPFRNFQVSWRHNADICDCDRCAAWRNKQENSDEAVTCGIDHHALFFPIPQACRKNFSRRDDVVPWKLFPGLLQFDLCVSVTGSARSVPDLIVATGSVQLRDVRTKPGSTQEIAVTLTRKFTPGTSSVPVAPVLDDNFSDGNALVEPEIDQLFIRVELSTPDAATTMERERSRSVENLSHQEELKKKKIITPAERSHAEFVCESMIEKEKSAVIGQHLFDALSKVKDTIKTLQNEIDEACGTLARVENLFNWTHPWKSAVVFSCVILGAIVLSFIKGRWMILLFGLTEFGAVFLEDLPPSDQLRHIVWNLLVSLPTDQHLIEVYGAEREIYLRNKRGENEKNAKHTELLRHHGLWAGTLMTKGDSERSYKLCYAVYRPYRFVLWKSAEDAESGVPPFHQLLFERTESIVHGHKIDEKSFVFHVFGTTVSGVDEKRSFSFDSEAKMEDLLRVIRRSCAIGSTA</sequence>
<dbReference type="InterPro" id="IPR046349">
    <property type="entry name" value="C1-like_sf"/>
</dbReference>
<dbReference type="Proteomes" id="UP000794436">
    <property type="component" value="Unassembled WGS sequence"/>
</dbReference>
<dbReference type="InterPro" id="IPR037847">
    <property type="entry name" value="GRAMDC4"/>
</dbReference>
<dbReference type="InterPro" id="IPR000008">
    <property type="entry name" value="C2_dom"/>
</dbReference>
<evidence type="ECO:0008006" key="9">
    <source>
        <dbReference type="Google" id="ProtNLM"/>
    </source>
</evidence>
<name>A0A8K1FCT8_PYTOL</name>
<dbReference type="OrthoDB" id="270970at2759"/>
<keyword evidence="2" id="KW-0862">Zinc</keyword>